<feature type="transmembrane region" description="Helical" evidence="8">
    <location>
        <begin position="15"/>
        <end position="36"/>
    </location>
</feature>
<dbReference type="PANTHER" id="PTHR14463">
    <property type="entry name" value="LIPASE MATURATION FACTOR"/>
    <property type="match status" value="1"/>
</dbReference>
<keyword evidence="4 8" id="KW-0256">Endoplasmic reticulum</keyword>
<dbReference type="InterPro" id="IPR057433">
    <property type="entry name" value="LMF1/2_C"/>
</dbReference>
<dbReference type="OrthoDB" id="434126at2759"/>
<feature type="transmembrane region" description="Helical" evidence="8">
    <location>
        <begin position="384"/>
        <end position="404"/>
    </location>
</feature>
<dbReference type="GO" id="GO:0005789">
    <property type="term" value="C:endoplasmic reticulum membrane"/>
    <property type="evidence" value="ECO:0007669"/>
    <property type="project" value="UniProtKB-SubCell"/>
</dbReference>
<feature type="transmembrane region" description="Helical" evidence="8">
    <location>
        <begin position="109"/>
        <end position="128"/>
    </location>
</feature>
<evidence type="ECO:0000256" key="1">
    <source>
        <dbReference type="ARBA" id="ARBA00004477"/>
    </source>
</evidence>
<comment type="similarity">
    <text evidence="2 8">Belongs to the lipase maturation factor family.</text>
</comment>
<dbReference type="Proteomes" id="UP000678393">
    <property type="component" value="Unassembled WGS sequence"/>
</dbReference>
<evidence type="ECO:0000256" key="3">
    <source>
        <dbReference type="ARBA" id="ARBA00022692"/>
    </source>
</evidence>
<dbReference type="AlphaFoldDB" id="A0A8S4A1W0"/>
<evidence type="ECO:0000313" key="12">
    <source>
        <dbReference type="Proteomes" id="UP000678393"/>
    </source>
</evidence>
<organism evidence="11 12">
    <name type="scientific">Candidula unifasciata</name>
    <dbReference type="NCBI Taxonomy" id="100452"/>
    <lineage>
        <taxon>Eukaryota</taxon>
        <taxon>Metazoa</taxon>
        <taxon>Spiralia</taxon>
        <taxon>Lophotrochozoa</taxon>
        <taxon>Mollusca</taxon>
        <taxon>Gastropoda</taxon>
        <taxon>Heterobranchia</taxon>
        <taxon>Euthyneura</taxon>
        <taxon>Panpulmonata</taxon>
        <taxon>Eupulmonata</taxon>
        <taxon>Stylommatophora</taxon>
        <taxon>Helicina</taxon>
        <taxon>Helicoidea</taxon>
        <taxon>Geomitridae</taxon>
        <taxon>Candidula</taxon>
    </lineage>
</organism>
<evidence type="ECO:0000256" key="2">
    <source>
        <dbReference type="ARBA" id="ARBA00005512"/>
    </source>
</evidence>
<comment type="caution">
    <text evidence="11">The sequence shown here is derived from an EMBL/GenBank/DDBJ whole genome shotgun (WGS) entry which is preliminary data.</text>
</comment>
<evidence type="ECO:0000256" key="8">
    <source>
        <dbReference type="RuleBase" id="RU361229"/>
    </source>
</evidence>
<keyword evidence="3 8" id="KW-0812">Transmembrane</keyword>
<keyword evidence="6 8" id="KW-0472">Membrane</keyword>
<name>A0A8S4A1W0_9EUPU</name>
<keyword evidence="12" id="KW-1185">Reference proteome</keyword>
<feature type="domain" description="Lipase maturation factor 1/2 C-terminal" evidence="10">
    <location>
        <begin position="192"/>
        <end position="334"/>
    </location>
</feature>
<keyword evidence="7" id="KW-0325">Glycoprotein</keyword>
<feature type="domain" description="Lipase maturation factor 1/2 N-terminal" evidence="9">
    <location>
        <begin position="1"/>
        <end position="32"/>
    </location>
</feature>
<evidence type="ECO:0000256" key="4">
    <source>
        <dbReference type="ARBA" id="ARBA00022824"/>
    </source>
</evidence>
<protein>
    <recommendedName>
        <fullName evidence="8">Lipase maturation factor</fullName>
    </recommendedName>
</protein>
<proteinExistence type="inferred from homology"/>
<dbReference type="InterPro" id="IPR009613">
    <property type="entry name" value="LMF"/>
</dbReference>
<evidence type="ECO:0000256" key="6">
    <source>
        <dbReference type="ARBA" id="ARBA00023136"/>
    </source>
</evidence>
<evidence type="ECO:0000256" key="7">
    <source>
        <dbReference type="ARBA" id="ARBA00023180"/>
    </source>
</evidence>
<keyword evidence="5 8" id="KW-1133">Transmembrane helix</keyword>
<gene>
    <name evidence="11" type="ORF">CUNI_LOCUS18019</name>
</gene>
<accession>A0A8S4A1W0</accession>
<feature type="non-terminal residue" evidence="11">
    <location>
        <position position="1"/>
    </location>
</feature>
<dbReference type="InterPro" id="IPR057434">
    <property type="entry name" value="LMF1/2_N"/>
</dbReference>
<dbReference type="PANTHER" id="PTHR14463:SF5">
    <property type="entry name" value="LIPASE MATURATION FACTOR 2"/>
    <property type="match status" value="1"/>
</dbReference>
<evidence type="ECO:0000313" key="11">
    <source>
        <dbReference type="EMBL" id="CAG5132461.1"/>
    </source>
</evidence>
<evidence type="ECO:0000256" key="5">
    <source>
        <dbReference type="ARBA" id="ARBA00022989"/>
    </source>
</evidence>
<evidence type="ECO:0000259" key="10">
    <source>
        <dbReference type="Pfam" id="PF25179"/>
    </source>
</evidence>
<dbReference type="GO" id="GO:0051604">
    <property type="term" value="P:protein maturation"/>
    <property type="evidence" value="ECO:0007669"/>
    <property type="project" value="InterPro"/>
</dbReference>
<feature type="transmembrane region" description="Helical" evidence="8">
    <location>
        <begin position="140"/>
        <end position="162"/>
    </location>
</feature>
<feature type="transmembrane region" description="Helical" evidence="8">
    <location>
        <begin position="57"/>
        <end position="80"/>
    </location>
</feature>
<comment type="subcellular location">
    <subcellularLocation>
        <location evidence="1 8">Endoplasmic reticulum membrane</location>
        <topology evidence="1 8">Multi-pass membrane protein</topology>
    </subcellularLocation>
</comment>
<reference evidence="11" key="1">
    <citation type="submission" date="2021-04" db="EMBL/GenBank/DDBJ databases">
        <authorList>
            <consortium name="Molecular Ecology Group"/>
        </authorList>
    </citation>
    <scope>NUCLEOTIDE SEQUENCE</scope>
</reference>
<sequence>VLLQVFIIMTGNYNFFNLLTITLCISLLDDSSSLFTQPRYRVGGKKQSKAWTVLQKIANIVFPVVVLGYISYMSVILFSLKFNNDYTVSSKIAFTKEQFTNWLEKIMPYTIYLGAASLGLEVVTSFIRSLIVEKGLTRKLMCVLGTVFFSLVAVFMFTISLVPHTIVHKPAQGILPRAVFTYHGLTRPFHVTSSYGLFRRMTGVGGRPELIIEGHAKDRQAADGWLTYEFLYKPGNVSEAPPIVAPHQPRLDWQMWFAALGNYQNNPWFLNLVCRLLQNQPEVLQLLAHNPFPDKPPKYIRATLYHYHYTSPKDCAGKTRCDWWKREEKHTYLPGFSLEDKAFADYLKASKILQDEPPKKFKPDSFIAKMVLWFRGQVGQPEGFGFTVSLFGSAILVIFLSRAIKSVV</sequence>
<dbReference type="EMBL" id="CAJHNH020005390">
    <property type="protein sequence ID" value="CAG5132461.1"/>
    <property type="molecule type" value="Genomic_DNA"/>
</dbReference>
<dbReference type="Pfam" id="PF25179">
    <property type="entry name" value="LMF1_C"/>
    <property type="match status" value="1"/>
</dbReference>
<dbReference type="Pfam" id="PF06762">
    <property type="entry name" value="LMF1"/>
    <property type="match status" value="1"/>
</dbReference>
<comment type="function">
    <text evidence="8">Involved in the maturation of specific proteins in the endoplasmic reticulum.</text>
</comment>
<evidence type="ECO:0000259" key="9">
    <source>
        <dbReference type="Pfam" id="PF06762"/>
    </source>
</evidence>